<proteinExistence type="predicted"/>
<feature type="chain" id="PRO_5025593590" description="RNase H type-1 domain-containing protein" evidence="1">
    <location>
        <begin position="28"/>
        <end position="97"/>
    </location>
</feature>
<evidence type="ECO:0000313" key="2">
    <source>
        <dbReference type="EMBL" id="KAE8680486.1"/>
    </source>
</evidence>
<sequence length="97" mass="10718">MFGTMFLHKRHFRFSLLLSFMIGFCKTSTQPQPGSLPRQQALISWTPPPFQWITLNTDGALCSGTMIATIGGLLRDSSGHWLGGFNRTIGFSNALQA</sequence>
<protein>
    <recommendedName>
        <fullName evidence="4">RNase H type-1 domain-containing protein</fullName>
    </recommendedName>
</protein>
<evidence type="ECO:0000313" key="3">
    <source>
        <dbReference type="Proteomes" id="UP000436088"/>
    </source>
</evidence>
<keyword evidence="3" id="KW-1185">Reference proteome</keyword>
<dbReference type="Proteomes" id="UP000436088">
    <property type="component" value="Unassembled WGS sequence"/>
</dbReference>
<evidence type="ECO:0008006" key="4">
    <source>
        <dbReference type="Google" id="ProtNLM"/>
    </source>
</evidence>
<keyword evidence="1" id="KW-0732">Signal</keyword>
<feature type="signal peptide" evidence="1">
    <location>
        <begin position="1"/>
        <end position="27"/>
    </location>
</feature>
<dbReference type="AlphaFoldDB" id="A0A6A2YMB0"/>
<comment type="caution">
    <text evidence="2">The sequence shown here is derived from an EMBL/GenBank/DDBJ whole genome shotgun (WGS) entry which is preliminary data.</text>
</comment>
<name>A0A6A2YMB0_HIBSY</name>
<organism evidence="2 3">
    <name type="scientific">Hibiscus syriacus</name>
    <name type="common">Rose of Sharon</name>
    <dbReference type="NCBI Taxonomy" id="106335"/>
    <lineage>
        <taxon>Eukaryota</taxon>
        <taxon>Viridiplantae</taxon>
        <taxon>Streptophyta</taxon>
        <taxon>Embryophyta</taxon>
        <taxon>Tracheophyta</taxon>
        <taxon>Spermatophyta</taxon>
        <taxon>Magnoliopsida</taxon>
        <taxon>eudicotyledons</taxon>
        <taxon>Gunneridae</taxon>
        <taxon>Pentapetalae</taxon>
        <taxon>rosids</taxon>
        <taxon>malvids</taxon>
        <taxon>Malvales</taxon>
        <taxon>Malvaceae</taxon>
        <taxon>Malvoideae</taxon>
        <taxon>Hibiscus</taxon>
    </lineage>
</organism>
<dbReference type="InterPro" id="IPR053151">
    <property type="entry name" value="RNase_H-like"/>
</dbReference>
<dbReference type="EMBL" id="VEPZ02001325">
    <property type="protein sequence ID" value="KAE8680486.1"/>
    <property type="molecule type" value="Genomic_DNA"/>
</dbReference>
<reference evidence="2" key="1">
    <citation type="submission" date="2019-09" db="EMBL/GenBank/DDBJ databases">
        <title>Draft genome information of white flower Hibiscus syriacus.</title>
        <authorList>
            <person name="Kim Y.-M."/>
        </authorList>
    </citation>
    <scope>NUCLEOTIDE SEQUENCE [LARGE SCALE GENOMIC DNA]</scope>
    <source>
        <strain evidence="2">YM2019G1</strain>
    </source>
</reference>
<accession>A0A6A2YMB0</accession>
<evidence type="ECO:0000256" key="1">
    <source>
        <dbReference type="SAM" id="SignalP"/>
    </source>
</evidence>
<gene>
    <name evidence="2" type="ORF">F3Y22_tig00111388pilonHSYRG00167</name>
</gene>
<dbReference type="PANTHER" id="PTHR47723">
    <property type="entry name" value="OS05G0353850 PROTEIN"/>
    <property type="match status" value="1"/>
</dbReference>
<dbReference type="PANTHER" id="PTHR47723:SF19">
    <property type="entry name" value="POLYNUCLEOTIDYL TRANSFERASE, RIBONUCLEASE H-LIKE SUPERFAMILY PROTEIN"/>
    <property type="match status" value="1"/>
</dbReference>